<evidence type="ECO:0000313" key="6">
    <source>
        <dbReference type="EMBL" id="MBB4941831.1"/>
    </source>
</evidence>
<feature type="binding site" evidence="4">
    <location>
        <position position="259"/>
    </location>
    <ligand>
        <name>Zn(2+)</name>
        <dbReference type="ChEBI" id="CHEBI:29105"/>
        <label>1</label>
    </ligand>
</feature>
<keyword evidence="1 4" id="KW-0479">Metal-binding</keyword>
<comment type="caution">
    <text evidence="6">The sequence shown here is derived from an EMBL/GenBank/DDBJ whole genome shotgun (WGS) entry which is preliminary data.</text>
</comment>
<comment type="similarity">
    <text evidence="5">Belongs to the metallo-dependent hydrolases superfamily. Phosphotriesterase family.</text>
</comment>
<dbReference type="GO" id="GO:0016787">
    <property type="term" value="F:hydrolase activity"/>
    <property type="evidence" value="ECO:0007669"/>
    <property type="project" value="UniProtKB-KW"/>
</dbReference>
<comment type="cofactor">
    <cofactor evidence="4">
        <name>a divalent metal cation</name>
        <dbReference type="ChEBI" id="CHEBI:60240"/>
    </cofactor>
    <text evidence="4">Binds 2 divalent metal cations per subunit.</text>
</comment>
<dbReference type="PANTHER" id="PTHR10819">
    <property type="entry name" value="PHOSPHOTRIESTERASE-RELATED"/>
    <property type="match status" value="1"/>
</dbReference>
<proteinExistence type="inferred from homology"/>
<evidence type="ECO:0000256" key="5">
    <source>
        <dbReference type="PROSITE-ProRule" id="PRU00679"/>
    </source>
</evidence>
<dbReference type="SUPFAM" id="SSF51556">
    <property type="entry name" value="Metallo-dependent hydrolases"/>
    <property type="match status" value="1"/>
</dbReference>
<accession>A0A7W7S2L7</accession>
<dbReference type="Pfam" id="PF02126">
    <property type="entry name" value="PTE"/>
    <property type="match status" value="1"/>
</dbReference>
<feature type="binding site" description="via carbamate group" evidence="4">
    <location>
        <position position="141"/>
    </location>
    <ligand>
        <name>Zn(2+)</name>
        <dbReference type="ChEBI" id="CHEBI:29105"/>
        <label>1</label>
    </ligand>
</feature>
<dbReference type="Proteomes" id="UP000534286">
    <property type="component" value="Unassembled WGS sequence"/>
</dbReference>
<dbReference type="EMBL" id="JACHJU010000003">
    <property type="protein sequence ID" value="MBB4941831.1"/>
    <property type="molecule type" value="Genomic_DNA"/>
</dbReference>
<feature type="modified residue" description="N6-carboxylysine" evidence="3 5">
    <location>
        <position position="141"/>
    </location>
</feature>
<feature type="binding site" description="via carbamate group" evidence="4">
    <location>
        <position position="141"/>
    </location>
    <ligand>
        <name>Zn(2+)</name>
        <dbReference type="ChEBI" id="CHEBI:29105"/>
        <label>2</label>
    </ligand>
</feature>
<sequence length="317" mass="34749">METVRGRVPVAELKTVLMHEHVFVTTPEIQLNYPHLWQEDERIAEAVSKLTALKQVGVDTIADPTVIGLGRDVARIAKVNALVDINIIVATGIYTYGDVPHFFQYHGPGTLLGGDEQMVSMFVQDLTEGIAGTQVKAAFLKCALEGDLTPGVERVLRAVAETHKRTGAPITVHTNPARRTGLLAQQVLMEEGADLGAVVIGHSGDTADLDYLQELIDNGSYVGMDRFGLDILLPEDKRVATVATLAERGLSERMMLSHDASCHIDWFPPGVREQIAPNWHYTHIHGTVLPALRQAGVTDQQIDVMLIDNPRRYLTAI</sequence>
<protein>
    <submittedName>
        <fullName evidence="6">Phosphotriesterase-related protein</fullName>
    </submittedName>
</protein>
<evidence type="ECO:0000256" key="3">
    <source>
        <dbReference type="PIRSR" id="PIRSR601559-50"/>
    </source>
</evidence>
<evidence type="ECO:0000256" key="1">
    <source>
        <dbReference type="ARBA" id="ARBA00022723"/>
    </source>
</evidence>
<dbReference type="InterPro" id="IPR001559">
    <property type="entry name" value="Phosphotriesterase"/>
</dbReference>
<name>A0A7W7S2L7_9ACTN</name>
<dbReference type="AlphaFoldDB" id="A0A7W7S2L7"/>
<organism evidence="6 7">
    <name type="scientific">Streptosporangium album</name>
    <dbReference type="NCBI Taxonomy" id="47479"/>
    <lineage>
        <taxon>Bacteria</taxon>
        <taxon>Bacillati</taxon>
        <taxon>Actinomycetota</taxon>
        <taxon>Actinomycetes</taxon>
        <taxon>Streptosporangiales</taxon>
        <taxon>Streptosporangiaceae</taxon>
        <taxon>Streptosporangium</taxon>
    </lineage>
</organism>
<evidence type="ECO:0000313" key="7">
    <source>
        <dbReference type="Proteomes" id="UP000534286"/>
    </source>
</evidence>
<keyword evidence="2" id="KW-0378">Hydrolase</keyword>
<keyword evidence="7" id="KW-1185">Reference proteome</keyword>
<feature type="binding site" evidence="4">
    <location>
        <position position="21"/>
    </location>
    <ligand>
        <name>Zn(2+)</name>
        <dbReference type="ChEBI" id="CHEBI:29105"/>
        <label>1</label>
    </ligand>
</feature>
<dbReference type="InterPro" id="IPR032466">
    <property type="entry name" value="Metal_Hydrolase"/>
</dbReference>
<dbReference type="PANTHER" id="PTHR10819:SF3">
    <property type="entry name" value="PHOSPHOTRIESTERASE-RELATED PROTEIN"/>
    <property type="match status" value="1"/>
</dbReference>
<feature type="binding site" evidence="4">
    <location>
        <position position="19"/>
    </location>
    <ligand>
        <name>Zn(2+)</name>
        <dbReference type="ChEBI" id="CHEBI:29105"/>
        <label>1</label>
    </ligand>
</feature>
<dbReference type="GO" id="GO:0008270">
    <property type="term" value="F:zinc ion binding"/>
    <property type="evidence" value="ECO:0007669"/>
    <property type="project" value="InterPro"/>
</dbReference>
<gene>
    <name evidence="6" type="ORF">FHR32_006217</name>
</gene>
<reference evidence="6 7" key="1">
    <citation type="submission" date="2020-08" db="EMBL/GenBank/DDBJ databases">
        <title>Sequencing the genomes of 1000 actinobacteria strains.</title>
        <authorList>
            <person name="Klenk H.-P."/>
        </authorList>
    </citation>
    <scope>NUCLEOTIDE SEQUENCE [LARGE SCALE GENOMIC DNA]</scope>
    <source>
        <strain evidence="6 7">DSM 43023</strain>
    </source>
</reference>
<feature type="binding site" evidence="4">
    <location>
        <position position="202"/>
    </location>
    <ligand>
        <name>Zn(2+)</name>
        <dbReference type="ChEBI" id="CHEBI:29105"/>
        <label>2</label>
    </ligand>
</feature>
<evidence type="ECO:0000256" key="4">
    <source>
        <dbReference type="PIRSR" id="PIRSR601559-51"/>
    </source>
</evidence>
<feature type="binding site" evidence="4">
    <location>
        <position position="173"/>
    </location>
    <ligand>
        <name>Zn(2+)</name>
        <dbReference type="ChEBI" id="CHEBI:29105"/>
        <label>2</label>
    </ligand>
</feature>
<dbReference type="PROSITE" id="PS51347">
    <property type="entry name" value="PHOSPHOTRIESTERASE_2"/>
    <property type="match status" value="1"/>
</dbReference>
<dbReference type="Gene3D" id="3.20.20.140">
    <property type="entry name" value="Metal-dependent hydrolases"/>
    <property type="match status" value="1"/>
</dbReference>
<evidence type="ECO:0000256" key="2">
    <source>
        <dbReference type="ARBA" id="ARBA00022801"/>
    </source>
</evidence>